<name>A0A7M4FVL5_CROPO</name>
<sequence>MKARKQMKPSSLSEADTGTSFFKKGPLNLQGSPTDNLKIKGRIKLSGKECEPMVLLPAAPVESFMKYSLQIPSVNKNDSLDEVQMLRNVTKRLNGASMFVQRLLGFCDGVPGINPIQFHVESECIGNVTEDLFLSLHCAAVMEVCFLLHFL</sequence>
<dbReference type="GeneTree" id="ENSGT00950000186242"/>
<dbReference type="AlphaFoldDB" id="A0A7M4FVL5"/>
<dbReference type="Pfam" id="PF15368">
    <property type="entry name" value="BioT2"/>
    <property type="match status" value="1"/>
</dbReference>
<evidence type="ECO:0000313" key="2">
    <source>
        <dbReference type="Ensembl" id="ENSCPRP00005010503.1"/>
    </source>
</evidence>
<reference evidence="2" key="1">
    <citation type="submission" date="2025-08" db="UniProtKB">
        <authorList>
            <consortium name="Ensembl"/>
        </authorList>
    </citation>
    <scope>IDENTIFICATION</scope>
</reference>
<organism evidence="2 3">
    <name type="scientific">Crocodylus porosus</name>
    <name type="common">Saltwater crocodile</name>
    <name type="synonym">Estuarine crocodile</name>
    <dbReference type="NCBI Taxonomy" id="8502"/>
    <lineage>
        <taxon>Eukaryota</taxon>
        <taxon>Metazoa</taxon>
        <taxon>Chordata</taxon>
        <taxon>Craniata</taxon>
        <taxon>Vertebrata</taxon>
        <taxon>Euteleostomi</taxon>
        <taxon>Archelosauria</taxon>
        <taxon>Archosauria</taxon>
        <taxon>Crocodylia</taxon>
        <taxon>Longirostres</taxon>
        <taxon>Crocodylidae</taxon>
        <taxon>Crocodylus</taxon>
    </lineage>
</organism>
<reference evidence="2" key="2">
    <citation type="submission" date="2025-09" db="UniProtKB">
        <authorList>
            <consortium name="Ensembl"/>
        </authorList>
    </citation>
    <scope>IDENTIFICATION</scope>
</reference>
<accession>A0A7M4FVL5</accession>
<evidence type="ECO:0000313" key="3">
    <source>
        <dbReference type="Proteomes" id="UP000594220"/>
    </source>
</evidence>
<proteinExistence type="predicted"/>
<evidence type="ECO:0000256" key="1">
    <source>
        <dbReference type="SAM" id="MobiDB-lite"/>
    </source>
</evidence>
<dbReference type="InterPro" id="IPR029272">
    <property type="entry name" value="CCDC7"/>
</dbReference>
<dbReference type="OMA" id="HVESECI"/>
<keyword evidence="3" id="KW-1185">Reference proteome</keyword>
<dbReference type="Ensembl" id="ENSCPRT00005012367.1">
    <property type="protein sequence ID" value="ENSCPRP00005010503.1"/>
    <property type="gene ID" value="ENSCPRG00005007472.1"/>
</dbReference>
<feature type="region of interest" description="Disordered" evidence="1">
    <location>
        <begin position="1"/>
        <end position="25"/>
    </location>
</feature>
<feature type="compositionally biased region" description="Polar residues" evidence="1">
    <location>
        <begin position="8"/>
        <end position="20"/>
    </location>
</feature>
<protein>
    <submittedName>
        <fullName evidence="2">Uncharacterized protein</fullName>
    </submittedName>
</protein>
<dbReference type="Proteomes" id="UP000594220">
    <property type="component" value="Unplaced"/>
</dbReference>